<feature type="region of interest" description="Disordered" evidence="1">
    <location>
        <begin position="66"/>
        <end position="94"/>
    </location>
</feature>
<organism evidence="2 3">
    <name type="scientific">Hydrogenophaga laconesensis</name>
    <dbReference type="NCBI Taxonomy" id="1805971"/>
    <lineage>
        <taxon>Bacteria</taxon>
        <taxon>Pseudomonadati</taxon>
        <taxon>Pseudomonadota</taxon>
        <taxon>Betaproteobacteria</taxon>
        <taxon>Burkholderiales</taxon>
        <taxon>Comamonadaceae</taxon>
        <taxon>Hydrogenophaga</taxon>
    </lineage>
</organism>
<evidence type="ECO:0000256" key="1">
    <source>
        <dbReference type="SAM" id="MobiDB-lite"/>
    </source>
</evidence>
<dbReference type="RefSeq" id="WP_204733076.1">
    <property type="nucleotide sequence ID" value="NZ_JAVDWE010000004.1"/>
</dbReference>
<feature type="compositionally biased region" description="Basic and acidic residues" evidence="1">
    <location>
        <begin position="80"/>
        <end position="90"/>
    </location>
</feature>
<protein>
    <submittedName>
        <fullName evidence="2">Uncharacterized protein</fullName>
    </submittedName>
</protein>
<keyword evidence="3" id="KW-1185">Reference proteome</keyword>
<gene>
    <name evidence="2" type="ORF">J2X09_001962</name>
</gene>
<evidence type="ECO:0000313" key="3">
    <source>
        <dbReference type="Proteomes" id="UP001265550"/>
    </source>
</evidence>
<evidence type="ECO:0000313" key="2">
    <source>
        <dbReference type="EMBL" id="MDR7094224.1"/>
    </source>
</evidence>
<dbReference type="Proteomes" id="UP001265550">
    <property type="component" value="Unassembled WGS sequence"/>
</dbReference>
<comment type="caution">
    <text evidence="2">The sequence shown here is derived from an EMBL/GenBank/DDBJ whole genome shotgun (WGS) entry which is preliminary data.</text>
</comment>
<sequence>MSIVKTEAGLQVMKDRSVPLTPRQRSVFILIDGKRSMQELLTASAAMGVAPEDIEQLFELGLITDATPQPSPGERAAAAAHDEAAREHNARSPMQRYQEAYPIATRLTAALGLRGFRLNLAVEAAGNYEQLLELAPRIREAVGPEKFTALDRALNNR</sequence>
<dbReference type="EMBL" id="JAVDWE010000004">
    <property type="protein sequence ID" value="MDR7094224.1"/>
    <property type="molecule type" value="Genomic_DNA"/>
</dbReference>
<name>A0ABU1V9T3_9BURK</name>
<proteinExistence type="predicted"/>
<accession>A0ABU1V9T3</accession>
<reference evidence="2 3" key="1">
    <citation type="submission" date="2023-07" db="EMBL/GenBank/DDBJ databases">
        <title>Sorghum-associated microbial communities from plants grown in Nebraska, USA.</title>
        <authorList>
            <person name="Schachtman D."/>
        </authorList>
    </citation>
    <scope>NUCLEOTIDE SEQUENCE [LARGE SCALE GENOMIC DNA]</scope>
    <source>
        <strain evidence="2 3">BE240</strain>
    </source>
</reference>